<accession>A0A4Q0PFV4</accession>
<dbReference type="InterPro" id="IPR041459">
    <property type="entry name" value="MPTase-PolyVal"/>
</dbReference>
<feature type="domain" description="Polyvalent protein metallopeptidase" evidence="3">
    <location>
        <begin position="300"/>
        <end position="417"/>
    </location>
</feature>
<dbReference type="InterPro" id="IPR027417">
    <property type="entry name" value="P-loop_NTPase"/>
</dbReference>
<evidence type="ECO:0000256" key="1">
    <source>
        <dbReference type="SAM" id="MobiDB-lite"/>
    </source>
</evidence>
<feature type="compositionally biased region" description="Basic and acidic residues" evidence="1">
    <location>
        <begin position="509"/>
        <end position="523"/>
    </location>
</feature>
<gene>
    <name evidence="4" type="ORF">DSM02_878</name>
</gene>
<organism evidence="4 5">
    <name type="scientific">Leeuwenhoekiella polynyae</name>
    <dbReference type="NCBI Taxonomy" id="1550906"/>
    <lineage>
        <taxon>Bacteria</taxon>
        <taxon>Pseudomonadati</taxon>
        <taxon>Bacteroidota</taxon>
        <taxon>Flavobacteriia</taxon>
        <taxon>Flavobacteriales</taxon>
        <taxon>Flavobacteriaceae</taxon>
        <taxon>Leeuwenhoekiella</taxon>
    </lineage>
</organism>
<protein>
    <submittedName>
        <fullName evidence="4">Antirestriction protein ArdC</fullName>
    </submittedName>
</protein>
<name>A0A4Q0PFV4_9FLAO</name>
<dbReference type="RefSeq" id="WP_128764516.1">
    <property type="nucleotide sequence ID" value="NZ_JBHUOO010000023.1"/>
</dbReference>
<feature type="region of interest" description="Disordered" evidence="1">
    <location>
        <begin position="770"/>
        <end position="794"/>
    </location>
</feature>
<feature type="compositionally biased region" description="Basic and acidic residues" evidence="1">
    <location>
        <begin position="532"/>
        <end position="543"/>
    </location>
</feature>
<reference evidence="4 5" key="1">
    <citation type="submission" date="2018-07" db="EMBL/GenBank/DDBJ databases">
        <title>Leeuwenhoekiella genomics.</title>
        <authorList>
            <person name="Tahon G."/>
            <person name="Willems A."/>
        </authorList>
    </citation>
    <scope>NUCLEOTIDE SEQUENCE [LARGE SCALE GENOMIC DNA]</scope>
    <source>
        <strain evidence="4 5">LMG 29608</strain>
    </source>
</reference>
<dbReference type="GO" id="GO:0003697">
    <property type="term" value="F:single-stranded DNA binding"/>
    <property type="evidence" value="ECO:0007669"/>
    <property type="project" value="InterPro"/>
</dbReference>
<dbReference type="Pfam" id="PF08401">
    <property type="entry name" value="ArdcN"/>
    <property type="match status" value="1"/>
</dbReference>
<feature type="region of interest" description="Disordered" evidence="1">
    <location>
        <begin position="509"/>
        <end position="545"/>
    </location>
</feature>
<evidence type="ECO:0000313" key="4">
    <source>
        <dbReference type="EMBL" id="RXG25711.1"/>
    </source>
</evidence>
<evidence type="ECO:0000259" key="3">
    <source>
        <dbReference type="Pfam" id="PF18818"/>
    </source>
</evidence>
<keyword evidence="5" id="KW-1185">Reference proteome</keyword>
<evidence type="ECO:0000313" key="5">
    <source>
        <dbReference type="Proteomes" id="UP000289859"/>
    </source>
</evidence>
<dbReference type="Pfam" id="PF18818">
    <property type="entry name" value="MPTase-PolyVal"/>
    <property type="match status" value="1"/>
</dbReference>
<evidence type="ECO:0000259" key="2">
    <source>
        <dbReference type="Pfam" id="PF08401"/>
    </source>
</evidence>
<dbReference type="SUPFAM" id="SSF52540">
    <property type="entry name" value="P-loop containing nucleoside triphosphate hydrolases"/>
    <property type="match status" value="1"/>
</dbReference>
<dbReference type="InterPro" id="IPR013610">
    <property type="entry name" value="ArdC_N"/>
</dbReference>
<feature type="domain" description="N-terminal" evidence="2">
    <location>
        <begin position="92"/>
        <end position="258"/>
    </location>
</feature>
<feature type="compositionally biased region" description="Basic residues" evidence="1">
    <location>
        <begin position="452"/>
        <end position="462"/>
    </location>
</feature>
<dbReference type="Gene3D" id="3.40.50.300">
    <property type="entry name" value="P-loop containing nucleotide triphosphate hydrolases"/>
    <property type="match status" value="1"/>
</dbReference>
<sequence length="800" mass="90246">MNVVKEINGLNGSQVSRADLHKIYVNAKKQDQPALAQRIEKILNAYDDPYFDINIGAPVIEEIPNYITDNLPFEENPDEDYTGLNKAVSPDEIYQYITDLVINTIKEVGHLPWQREWEKTSLFNGWQAINYDSKKGYRGINFVLTNFEVKITAEGPALFPRDLSNPYFLTFNQIEKHGGKLKKGSKGVRVVYFTKLYSHTEKDPNTGDIILEFGTYNQKKFIAWLKKNRSKIRSITNDKEFDKLANSYIPILKYYNVFAGADVEGIEWGDLPKNENVDKPERERIEIAEAIVKAMPKPPKFIFGGDQPAYSPGSDHIRMTPIEAFKSEQSYYSTLFHEMIHSTGHRSRLDRFNIFDGKKEYAFEELIAELGAVFLCAESGILFETLQNSAKYLRGWNSRLVKSLEEDNRFFFRAASKSQAGSDYILDRDKDGQPAYLKGLVIEPVKAPEKTKTKKKPKPKPKPQKESKPVKQLNTRNPLVVEYEKQNPKVVNRVIYSSLTEAEKLKYVQNRIKPDPEPAPDPKPKKKPAKKSKAEEQNEKAKPGEQLALLGEKLEAKKTTGLPGGFVIASEGPAKKIDTFRLPGEIGKLLGDLQAYQLAILLTGDPHAGKTEFVTQLTDAFLDYGFKGAYLDLEQGGLVSKDTQNAFNRNIKASNQSKLAVTGEAPQGIDTVHAIADKFNFVVIDSFQELNAPINGFNDLRKQHPNTIFIVIFQQNGKGGTRGGIKGDYDAPVRLKVYRVDETFVNNYAQVEKNRGNKIGLQYNVSQKKVISDETPEPEVEAEKTPVQSPAVEGDLIIYE</sequence>
<dbReference type="OrthoDB" id="9792687at2"/>
<comment type="caution">
    <text evidence="4">The sequence shown here is derived from an EMBL/GenBank/DDBJ whole genome shotgun (WGS) entry which is preliminary data.</text>
</comment>
<dbReference type="EMBL" id="QOVK01000002">
    <property type="protein sequence ID" value="RXG25711.1"/>
    <property type="molecule type" value="Genomic_DNA"/>
</dbReference>
<dbReference type="Proteomes" id="UP000289859">
    <property type="component" value="Unassembled WGS sequence"/>
</dbReference>
<dbReference type="AlphaFoldDB" id="A0A4Q0PFV4"/>
<feature type="region of interest" description="Disordered" evidence="1">
    <location>
        <begin position="447"/>
        <end position="479"/>
    </location>
</feature>
<proteinExistence type="predicted"/>